<evidence type="ECO:0000256" key="4">
    <source>
        <dbReference type="ARBA" id="ARBA00022684"/>
    </source>
</evidence>
<reference evidence="12 13" key="2">
    <citation type="journal article" date="2021" name="Int. J. Syst. Evol. Microbiol.">
        <title>Isolation and Polyphasic Characterization of Desulfuromonas versatilis sp. Nov., an Electrogenic Bacteria Capable of Versatile Metabolism Isolated from a Graphene Oxide-Reducing Enrichment Culture.</title>
        <authorList>
            <person name="Xie L."/>
            <person name="Yoshida N."/>
            <person name="Ishii S."/>
            <person name="Meng L."/>
        </authorList>
    </citation>
    <scope>NUCLEOTIDE SEQUENCE [LARGE SCALE GENOMIC DNA]</scope>
    <source>
        <strain evidence="12 13">NIT-T3</strain>
    </source>
</reference>
<keyword evidence="5" id="KW-0479">Metal-binding</keyword>
<protein>
    <recommendedName>
        <fullName evidence="10">Glutathione synthetase</fullName>
        <ecNumber evidence="10">6.3.2.3</ecNumber>
    </recommendedName>
    <alternativeName>
        <fullName evidence="10">GSH synthetase</fullName>
        <shortName evidence="10">GSH-S</shortName>
        <shortName evidence="10">GSHase</shortName>
    </alternativeName>
    <alternativeName>
        <fullName evidence="10">Glutathione synthase</fullName>
    </alternativeName>
</protein>
<comment type="cofactor">
    <cofactor evidence="2">
        <name>Mg(2+)</name>
        <dbReference type="ChEBI" id="CHEBI:18420"/>
    </cofactor>
</comment>
<dbReference type="HAMAP" id="MF_00162">
    <property type="entry name" value="GSH_S"/>
    <property type="match status" value="1"/>
</dbReference>
<dbReference type="Pfam" id="PF02951">
    <property type="entry name" value="GSH-S_N"/>
    <property type="match status" value="1"/>
</dbReference>
<dbReference type="Pfam" id="PF02955">
    <property type="entry name" value="GSH-S_ATP"/>
    <property type="match status" value="1"/>
</dbReference>
<name>A0ABM8HQM1_9BACT</name>
<sequence length="319" mass="35720">MNPRISVFVIDPPERLDPPTDTSLALMRESLRRKHRVYYCTIDQLKLEDRRVQAAVHPVSFAPGQELFQAGAPRPLDLAECDILYMRKDPPVDITYLHATYLLEQLPSRVVQVNPAAALRNYCEKLIPIQFARLWPETLVSASAETLAAFLDQVGRMVVKPLEDCSGRGIFILDKDQPDRSQRLREAVRQGRRFVEGQRYLPEISQGDKRVLLLGGAILGQVRRLPPPGEFRSNVNAGGRCVPCELTDGDREICARIGPWLAERSIHLAGVDIVGDKVLEVNITSPSCLREMNELYGLSLEANVLDYLEGLLPARPPAP</sequence>
<dbReference type="InterPro" id="IPR016185">
    <property type="entry name" value="PreATP-grasp_dom_sf"/>
</dbReference>
<dbReference type="SUPFAM" id="SSF56059">
    <property type="entry name" value="Glutathione synthetase ATP-binding domain-like"/>
    <property type="match status" value="1"/>
</dbReference>
<dbReference type="Proteomes" id="UP001319827">
    <property type="component" value="Chromosome"/>
</dbReference>
<dbReference type="SUPFAM" id="SSF52440">
    <property type="entry name" value="PreATP-grasp domain"/>
    <property type="match status" value="1"/>
</dbReference>
<dbReference type="EMBL" id="AP024355">
    <property type="protein sequence ID" value="BCR04142.1"/>
    <property type="molecule type" value="Genomic_DNA"/>
</dbReference>
<comment type="cofactor">
    <cofactor evidence="1">
        <name>Mn(2+)</name>
        <dbReference type="ChEBI" id="CHEBI:29035"/>
    </cofactor>
</comment>
<accession>A0ABM8HQM1</accession>
<dbReference type="PANTHER" id="PTHR21621:SF4">
    <property type="entry name" value="GLUTATHIONE SYNTHETASE"/>
    <property type="match status" value="1"/>
</dbReference>
<evidence type="ECO:0000313" key="13">
    <source>
        <dbReference type="Proteomes" id="UP001319827"/>
    </source>
</evidence>
<evidence type="ECO:0000256" key="8">
    <source>
        <dbReference type="ARBA" id="ARBA00022842"/>
    </source>
</evidence>
<keyword evidence="8" id="KW-0460">Magnesium</keyword>
<gene>
    <name evidence="10 12" type="primary">gshB</name>
    <name evidence="12" type="ORF">DESUT3_12110</name>
</gene>
<dbReference type="Gene3D" id="3.40.50.20">
    <property type="match status" value="1"/>
</dbReference>
<organism evidence="12 13">
    <name type="scientific">Desulfuromonas versatilis</name>
    <dbReference type="NCBI Taxonomy" id="2802975"/>
    <lineage>
        <taxon>Bacteria</taxon>
        <taxon>Pseudomonadati</taxon>
        <taxon>Thermodesulfobacteriota</taxon>
        <taxon>Desulfuromonadia</taxon>
        <taxon>Desulfuromonadales</taxon>
        <taxon>Desulfuromonadaceae</taxon>
        <taxon>Desulfuromonas</taxon>
    </lineage>
</organism>
<keyword evidence="7 10" id="KW-0067">ATP-binding</keyword>
<keyword evidence="6 10" id="KW-0547">Nucleotide-binding</keyword>
<evidence type="ECO:0000256" key="9">
    <source>
        <dbReference type="ARBA" id="ARBA00023211"/>
    </source>
</evidence>
<dbReference type="InterPro" id="IPR004215">
    <property type="entry name" value="GSHS_N"/>
</dbReference>
<dbReference type="PROSITE" id="PS50975">
    <property type="entry name" value="ATP_GRASP"/>
    <property type="match status" value="1"/>
</dbReference>
<keyword evidence="3 10" id="KW-0436">Ligase</keyword>
<comment type="pathway">
    <text evidence="10">Sulfur metabolism; glutathione biosynthesis; glutathione from L-cysteine and L-glutamate: step 2/2.</text>
</comment>
<dbReference type="PANTHER" id="PTHR21621">
    <property type="entry name" value="RIBOSOMAL PROTEIN S6 MODIFICATION PROTEIN"/>
    <property type="match status" value="1"/>
</dbReference>
<dbReference type="EC" id="6.3.2.3" evidence="10"/>
<dbReference type="Gene3D" id="3.30.1490.20">
    <property type="entry name" value="ATP-grasp fold, A domain"/>
    <property type="match status" value="1"/>
</dbReference>
<dbReference type="Gene3D" id="3.30.470.20">
    <property type="entry name" value="ATP-grasp fold, B domain"/>
    <property type="match status" value="1"/>
</dbReference>
<evidence type="ECO:0000256" key="6">
    <source>
        <dbReference type="ARBA" id="ARBA00022741"/>
    </source>
</evidence>
<evidence type="ECO:0000256" key="2">
    <source>
        <dbReference type="ARBA" id="ARBA00001946"/>
    </source>
</evidence>
<dbReference type="NCBIfam" id="TIGR01380">
    <property type="entry name" value="glut_syn"/>
    <property type="match status" value="1"/>
</dbReference>
<evidence type="ECO:0000313" key="12">
    <source>
        <dbReference type="EMBL" id="BCR04142.1"/>
    </source>
</evidence>
<dbReference type="InterPro" id="IPR013815">
    <property type="entry name" value="ATP_grasp_subdomain_1"/>
</dbReference>
<keyword evidence="9" id="KW-0464">Manganese</keyword>
<dbReference type="NCBIfam" id="NF003573">
    <property type="entry name" value="PRK05246.1"/>
    <property type="match status" value="1"/>
</dbReference>
<evidence type="ECO:0000256" key="7">
    <source>
        <dbReference type="ARBA" id="ARBA00022840"/>
    </source>
</evidence>
<dbReference type="RefSeq" id="WP_221251562.1">
    <property type="nucleotide sequence ID" value="NZ_AP024355.1"/>
</dbReference>
<comment type="catalytic activity">
    <reaction evidence="10">
        <text>gamma-L-glutamyl-L-cysteine + glycine + ATP = glutathione + ADP + phosphate + H(+)</text>
        <dbReference type="Rhea" id="RHEA:13557"/>
        <dbReference type="ChEBI" id="CHEBI:15378"/>
        <dbReference type="ChEBI" id="CHEBI:30616"/>
        <dbReference type="ChEBI" id="CHEBI:43474"/>
        <dbReference type="ChEBI" id="CHEBI:57305"/>
        <dbReference type="ChEBI" id="CHEBI:57925"/>
        <dbReference type="ChEBI" id="CHEBI:58173"/>
        <dbReference type="ChEBI" id="CHEBI:456216"/>
        <dbReference type="EC" id="6.3.2.3"/>
    </reaction>
</comment>
<keyword evidence="13" id="KW-1185">Reference proteome</keyword>
<keyword evidence="4 10" id="KW-0317">Glutathione biosynthesis</keyword>
<evidence type="ECO:0000256" key="1">
    <source>
        <dbReference type="ARBA" id="ARBA00001936"/>
    </source>
</evidence>
<evidence type="ECO:0000256" key="5">
    <source>
        <dbReference type="ARBA" id="ARBA00022723"/>
    </source>
</evidence>
<proteinExistence type="inferred from homology"/>
<reference evidence="12 13" key="1">
    <citation type="journal article" date="2016" name="C (Basel)">
        <title>Selective Growth of and Electricity Production by Marine Exoelectrogenic Bacteria in Self-Aggregated Hydrogel of Microbially Reduced Graphene Oxide.</title>
        <authorList>
            <person name="Yoshida N."/>
            <person name="Goto Y."/>
            <person name="Miyata Y."/>
        </authorList>
    </citation>
    <scope>NUCLEOTIDE SEQUENCE [LARGE SCALE GENOMIC DNA]</scope>
    <source>
        <strain evidence="12 13">NIT-T3</strain>
    </source>
</reference>
<feature type="domain" description="ATP-grasp" evidence="11">
    <location>
        <begin position="125"/>
        <end position="309"/>
    </location>
</feature>
<comment type="similarity">
    <text evidence="10">Belongs to the prokaryotic GSH synthase family.</text>
</comment>
<evidence type="ECO:0000256" key="3">
    <source>
        <dbReference type="ARBA" id="ARBA00022598"/>
    </source>
</evidence>
<dbReference type="InterPro" id="IPR011761">
    <property type="entry name" value="ATP-grasp"/>
</dbReference>
<evidence type="ECO:0000256" key="10">
    <source>
        <dbReference type="HAMAP-Rule" id="MF_00162"/>
    </source>
</evidence>
<dbReference type="InterPro" id="IPR004218">
    <property type="entry name" value="GSHS_ATP-bd"/>
</dbReference>
<dbReference type="InterPro" id="IPR006284">
    <property type="entry name" value="Glut_synth_pro"/>
</dbReference>
<evidence type="ECO:0000259" key="11">
    <source>
        <dbReference type="PROSITE" id="PS50975"/>
    </source>
</evidence>